<gene>
    <name evidence="1" type="ORF">NCTC7582_00569</name>
</gene>
<dbReference type="Proteomes" id="UP000251431">
    <property type="component" value="Unassembled WGS sequence"/>
</dbReference>
<sequence>MIYNLTYNGIIKVSREHLSNKLEVGFNTISTAFKYMEQSKLFILSRNRSGKTNCGYRVILDMQHVNFESILSEVYHLKAYEIAIVKDEFKQPNKYQDLAQNAYISTLNGSNSTLNYNNQI</sequence>
<reference evidence="1 2" key="1">
    <citation type="submission" date="2018-06" db="EMBL/GenBank/DDBJ databases">
        <authorList>
            <consortium name="Pathogen Informatics"/>
            <person name="Doyle S."/>
        </authorList>
    </citation>
    <scope>NUCLEOTIDE SEQUENCE [LARGE SCALE GENOMIC DNA]</scope>
    <source>
        <strain evidence="1 2">NCTC7582</strain>
    </source>
</reference>
<evidence type="ECO:0000313" key="1">
    <source>
        <dbReference type="EMBL" id="SPT96535.1"/>
    </source>
</evidence>
<proteinExistence type="predicted"/>
<accession>A0A2X0XBW0</accession>
<name>A0A2X0XBW0_9BACI</name>
<organism evidence="1 2">
    <name type="scientific">Lysinibacillus capsici</name>
    <dbReference type="NCBI Taxonomy" id="2115968"/>
    <lineage>
        <taxon>Bacteria</taxon>
        <taxon>Bacillati</taxon>
        <taxon>Bacillota</taxon>
        <taxon>Bacilli</taxon>
        <taxon>Bacillales</taxon>
        <taxon>Bacillaceae</taxon>
        <taxon>Lysinibacillus</taxon>
    </lineage>
</organism>
<evidence type="ECO:0000313" key="2">
    <source>
        <dbReference type="Proteomes" id="UP000251431"/>
    </source>
</evidence>
<dbReference type="AlphaFoldDB" id="A0A2X0XBW0"/>
<protein>
    <submittedName>
        <fullName evidence="1">Uncharacterized protein</fullName>
    </submittedName>
</protein>
<dbReference type="EMBL" id="UAQE01000001">
    <property type="protein sequence ID" value="SPT96535.1"/>
    <property type="molecule type" value="Genomic_DNA"/>
</dbReference>